<dbReference type="Gene3D" id="1.10.10.10">
    <property type="entry name" value="Winged helix-like DNA-binding domain superfamily/Winged helix DNA-binding domain"/>
    <property type="match status" value="1"/>
</dbReference>
<dbReference type="OrthoDB" id="7688673at2"/>
<dbReference type="InterPro" id="IPR037171">
    <property type="entry name" value="NagB/RpiA_transferase-like"/>
</dbReference>
<dbReference type="EMBL" id="AGXC01000002">
    <property type="protein sequence ID" value="EMZ42140.1"/>
    <property type="molecule type" value="Genomic_DNA"/>
</dbReference>
<dbReference type="InterPro" id="IPR036388">
    <property type="entry name" value="WH-like_DNA-bd_sf"/>
</dbReference>
<evidence type="ECO:0000313" key="5">
    <source>
        <dbReference type="Proteomes" id="UP000012651"/>
    </source>
</evidence>
<name>N2BUG9_9ACTN</name>
<accession>N2BUG9</accession>
<keyword evidence="2" id="KW-0804">Transcription</keyword>
<dbReference type="SMART" id="SM01134">
    <property type="entry name" value="DeoRC"/>
    <property type="match status" value="1"/>
</dbReference>
<evidence type="ECO:0000259" key="3">
    <source>
        <dbReference type="PROSITE" id="PS51000"/>
    </source>
</evidence>
<dbReference type="PROSITE" id="PS51000">
    <property type="entry name" value="HTH_DEOR_2"/>
    <property type="match status" value="1"/>
</dbReference>
<dbReference type="RefSeq" id="WP_002563859.1">
    <property type="nucleotide sequence ID" value="NZ_KB822533.1"/>
</dbReference>
<reference evidence="4 5" key="1">
    <citation type="submission" date="2013-03" db="EMBL/GenBank/DDBJ databases">
        <title>The Genome Sequence of Atopobium minutum 10063974.</title>
        <authorList>
            <consortium name="The Broad Institute Genome Sequencing Platform"/>
            <person name="Earl A."/>
            <person name="Ward D."/>
            <person name="Feldgarden M."/>
            <person name="Gevers D."/>
            <person name="Lambert T."/>
            <person name="Marvaud J.-C."/>
            <person name="Courvalin P."/>
            <person name="Walker B."/>
            <person name="Young S.K."/>
            <person name="Zeng Q."/>
            <person name="Gargeya S."/>
            <person name="Fitzgerald M."/>
            <person name="Haas B."/>
            <person name="Abouelleil A."/>
            <person name="Alvarado L."/>
            <person name="Arachchi H.M."/>
            <person name="Berlin A.M."/>
            <person name="Chapman S.B."/>
            <person name="Dewar J."/>
            <person name="Goldberg J."/>
            <person name="Griggs A."/>
            <person name="Gujja S."/>
            <person name="Hansen M."/>
            <person name="Howarth C."/>
            <person name="Imamovic A."/>
            <person name="Larimer J."/>
            <person name="McCowan C."/>
            <person name="Murphy C."/>
            <person name="Neiman D."/>
            <person name="Pearson M."/>
            <person name="Priest M."/>
            <person name="Roberts A."/>
            <person name="Saif S."/>
            <person name="Shea T."/>
            <person name="Sisk P."/>
            <person name="Sykes S."/>
            <person name="Wortman J."/>
            <person name="Nusbaum C."/>
            <person name="Birren B."/>
        </authorList>
    </citation>
    <scope>NUCLEOTIDE SEQUENCE [LARGE SCALE GENOMIC DNA]</scope>
    <source>
        <strain evidence="4 5">10063974</strain>
    </source>
</reference>
<organism evidence="4 5">
    <name type="scientific">Atopobium minutum 10063974</name>
    <dbReference type="NCBI Taxonomy" id="997872"/>
    <lineage>
        <taxon>Bacteria</taxon>
        <taxon>Bacillati</taxon>
        <taxon>Actinomycetota</taxon>
        <taxon>Coriobacteriia</taxon>
        <taxon>Coriobacteriales</taxon>
        <taxon>Atopobiaceae</taxon>
        <taxon>Atopobium</taxon>
    </lineage>
</organism>
<dbReference type="PRINTS" id="PR00037">
    <property type="entry name" value="HTHLACR"/>
</dbReference>
<evidence type="ECO:0000313" key="4">
    <source>
        <dbReference type="EMBL" id="EMZ42140.1"/>
    </source>
</evidence>
<protein>
    <recommendedName>
        <fullName evidence="3">HTH deoR-type domain-containing protein</fullName>
    </recommendedName>
</protein>
<dbReference type="PATRIC" id="fig|997872.3.peg.1117"/>
<dbReference type="Pfam" id="PF08220">
    <property type="entry name" value="HTH_DeoR"/>
    <property type="match status" value="1"/>
</dbReference>
<dbReference type="PANTHER" id="PTHR30363">
    <property type="entry name" value="HTH-TYPE TRANSCRIPTIONAL REGULATOR SRLR-RELATED"/>
    <property type="match status" value="1"/>
</dbReference>
<dbReference type="InterPro" id="IPR036390">
    <property type="entry name" value="WH_DNA-bd_sf"/>
</dbReference>
<dbReference type="SMART" id="SM00420">
    <property type="entry name" value="HTH_DEOR"/>
    <property type="match status" value="1"/>
</dbReference>
<dbReference type="InterPro" id="IPR050313">
    <property type="entry name" value="Carb_Metab_HTH_regulators"/>
</dbReference>
<dbReference type="PANTHER" id="PTHR30363:SF44">
    <property type="entry name" value="AGA OPERON TRANSCRIPTIONAL REPRESSOR-RELATED"/>
    <property type="match status" value="1"/>
</dbReference>
<evidence type="ECO:0000256" key="1">
    <source>
        <dbReference type="ARBA" id="ARBA00023015"/>
    </source>
</evidence>
<proteinExistence type="predicted"/>
<gene>
    <name evidence="4" type="ORF">HMPREF1091_01114</name>
</gene>
<keyword evidence="1" id="KW-0805">Transcription regulation</keyword>
<dbReference type="InterPro" id="IPR001034">
    <property type="entry name" value="DeoR_HTH"/>
</dbReference>
<comment type="caution">
    <text evidence="4">The sequence shown here is derived from an EMBL/GenBank/DDBJ whole genome shotgun (WGS) entry which is preliminary data.</text>
</comment>
<sequence length="251" mass="27481">MFLKERQNAIATMVKNNGRVAVADLAKQFNVTVDCIRKDLRQLESQGILKRVYGGAISIAETPERTVYKRLNTYTAEKYLVATKAYDLIAAGDSIFLDISTTNLELARLLAAGQKRCVVVSNMMDSLQIMAENPALSVMCPGGTVSLDLNGFVGTLTIANLEHFTFDKAFIGAIGIDLLTGAVSTFEMDDGMVKHAVLENTNQAYLMADSHKFDSRGNYNFATLNEFKGLITDSLSSKQRKALDKFTVGLV</sequence>
<dbReference type="HOGENOM" id="CLU_060699_1_4_11"/>
<dbReference type="Proteomes" id="UP000012651">
    <property type="component" value="Unassembled WGS sequence"/>
</dbReference>
<dbReference type="Pfam" id="PF00455">
    <property type="entry name" value="DeoRC"/>
    <property type="match status" value="1"/>
</dbReference>
<dbReference type="InterPro" id="IPR014036">
    <property type="entry name" value="DeoR-like_C"/>
</dbReference>
<evidence type="ECO:0000256" key="2">
    <source>
        <dbReference type="ARBA" id="ARBA00023163"/>
    </source>
</evidence>
<keyword evidence="5" id="KW-1185">Reference proteome</keyword>
<dbReference type="SUPFAM" id="SSF46785">
    <property type="entry name" value="Winged helix' DNA-binding domain"/>
    <property type="match status" value="1"/>
</dbReference>
<dbReference type="AlphaFoldDB" id="N2BUG9"/>
<dbReference type="GO" id="GO:0003700">
    <property type="term" value="F:DNA-binding transcription factor activity"/>
    <property type="evidence" value="ECO:0007669"/>
    <property type="project" value="InterPro"/>
</dbReference>
<dbReference type="SUPFAM" id="SSF100950">
    <property type="entry name" value="NagB/RpiA/CoA transferase-like"/>
    <property type="match status" value="1"/>
</dbReference>
<feature type="domain" description="HTH deoR-type" evidence="3">
    <location>
        <begin position="3"/>
        <end position="58"/>
    </location>
</feature>